<sequence length="377" mass="43807">MHHQWLFKAFSNQISAIARKYFRLISAVFNLFHIGSAKKNINAYAEKDLIIWKDSKVGAFSVKGAYLSSQKSRLVEKQDLWNWIWNCKIHPRQSMMLWRAVVGALPTSDKYGRISTNDYLFCCSDNESPLHIFVKCSMAKALWFGGPFPLRTESIPGATLSEVICSILPLLEGSSKLSFLIWMASVFETIWLWRNRARYGRIVNILVDEMLNNALNRFVEMSDTHKPSFEQMLPVSNGLPVPGFVSKVILADESFKDGNFGGAIERLNEEAFKSSMEIMKLLQIYRIFQYLFYDLISYHKIYNYALGLQLRFRELIIEDKKNNFVKVFILLVKDQVASYLHFIFLKNPIFCEVLIIDFFTLWHQYQLEAMVPTSEMC</sequence>
<evidence type="ECO:0000313" key="5">
    <source>
        <dbReference type="Proteomes" id="UP000583929"/>
    </source>
</evidence>
<keyword evidence="5" id="KW-1185">Reference proteome</keyword>
<reference evidence="4 5" key="1">
    <citation type="journal article" date="2020" name="bioRxiv">
        <title>Sequence and annotation of 42 cannabis genomes reveals extensive copy number variation in cannabinoid synthesis and pathogen resistance genes.</title>
        <authorList>
            <person name="Mckernan K.J."/>
            <person name="Helbert Y."/>
            <person name="Kane L.T."/>
            <person name="Ebling H."/>
            <person name="Zhang L."/>
            <person name="Liu B."/>
            <person name="Eaton Z."/>
            <person name="Mclaughlin S."/>
            <person name="Kingan S."/>
            <person name="Baybayan P."/>
            <person name="Concepcion G."/>
            <person name="Jordan M."/>
            <person name="Riva A."/>
            <person name="Barbazuk W."/>
            <person name="Harkins T."/>
        </authorList>
    </citation>
    <scope>NUCLEOTIDE SEQUENCE [LARGE SCALE GENOMIC DNA]</scope>
    <source>
        <strain evidence="4 5">cv. Jamaican Lion 4</strain>
        <strain evidence="3">Father</strain>
        <strain evidence="2">Mother</strain>
        <tissue evidence="3">Leaf</tissue>
    </source>
</reference>
<comment type="caution">
    <text evidence="3">The sequence shown here is derived from an EMBL/GenBank/DDBJ whole genome shotgun (WGS) entry which is preliminary data.</text>
</comment>
<dbReference type="AlphaFoldDB" id="A0A7J6HWD7"/>
<dbReference type="Proteomes" id="UP000525078">
    <property type="component" value="Unassembled WGS sequence"/>
</dbReference>
<evidence type="ECO:0000313" key="4">
    <source>
        <dbReference type="Proteomes" id="UP000525078"/>
    </source>
</evidence>
<dbReference type="EMBL" id="JAATIQ010000022">
    <property type="protein sequence ID" value="KAF4399008.1"/>
    <property type="molecule type" value="Genomic_DNA"/>
</dbReference>
<accession>A0A7J6HWD7</accession>
<evidence type="ECO:0000259" key="1">
    <source>
        <dbReference type="Pfam" id="PF13966"/>
    </source>
</evidence>
<dbReference type="Pfam" id="PF13966">
    <property type="entry name" value="zf-RVT"/>
    <property type="match status" value="1"/>
</dbReference>
<proteinExistence type="predicted"/>
<evidence type="ECO:0000313" key="3">
    <source>
        <dbReference type="EMBL" id="KAF4399008.1"/>
    </source>
</evidence>
<evidence type="ECO:0000313" key="2">
    <source>
        <dbReference type="EMBL" id="KAF4380284.1"/>
    </source>
</evidence>
<dbReference type="EMBL" id="JAATIP010000065">
    <property type="protein sequence ID" value="KAF4380284.1"/>
    <property type="molecule type" value="Genomic_DNA"/>
</dbReference>
<organism evidence="3 5">
    <name type="scientific">Cannabis sativa</name>
    <name type="common">Hemp</name>
    <name type="synonym">Marijuana</name>
    <dbReference type="NCBI Taxonomy" id="3483"/>
    <lineage>
        <taxon>Eukaryota</taxon>
        <taxon>Viridiplantae</taxon>
        <taxon>Streptophyta</taxon>
        <taxon>Embryophyta</taxon>
        <taxon>Tracheophyta</taxon>
        <taxon>Spermatophyta</taxon>
        <taxon>Magnoliopsida</taxon>
        <taxon>eudicotyledons</taxon>
        <taxon>Gunneridae</taxon>
        <taxon>Pentapetalae</taxon>
        <taxon>rosids</taxon>
        <taxon>fabids</taxon>
        <taxon>Rosales</taxon>
        <taxon>Cannabaceae</taxon>
        <taxon>Cannabis</taxon>
    </lineage>
</organism>
<dbReference type="InterPro" id="IPR026960">
    <property type="entry name" value="RVT-Znf"/>
</dbReference>
<protein>
    <recommendedName>
        <fullName evidence="1">Reverse transcriptase zinc-binding domain-containing protein</fullName>
    </recommendedName>
</protein>
<dbReference type="Proteomes" id="UP000583929">
    <property type="component" value="Unassembled WGS sequence"/>
</dbReference>
<name>A0A7J6HWD7_CANSA</name>
<gene>
    <name evidence="2" type="ORF">F8388_024577</name>
    <name evidence="3" type="ORF">G4B88_023602</name>
</gene>
<feature type="domain" description="Reverse transcriptase zinc-binding" evidence="1">
    <location>
        <begin position="60"/>
        <end position="143"/>
    </location>
</feature>